<feature type="signal peptide" evidence="1">
    <location>
        <begin position="1"/>
        <end position="24"/>
    </location>
</feature>
<dbReference type="AlphaFoldDB" id="A0A7V2WLR4"/>
<comment type="caution">
    <text evidence="2">The sequence shown here is derived from an EMBL/GenBank/DDBJ whole genome shotgun (WGS) entry which is preliminary data.</text>
</comment>
<organism evidence="2">
    <name type="scientific">Nitratifractor salsuginis</name>
    <dbReference type="NCBI Taxonomy" id="269261"/>
    <lineage>
        <taxon>Bacteria</taxon>
        <taxon>Pseudomonadati</taxon>
        <taxon>Campylobacterota</taxon>
        <taxon>Epsilonproteobacteria</taxon>
        <taxon>Campylobacterales</taxon>
        <taxon>Sulfurovaceae</taxon>
        <taxon>Nitratifractor</taxon>
    </lineage>
</organism>
<evidence type="ECO:0000313" key="2">
    <source>
        <dbReference type="EMBL" id="HFC03477.1"/>
    </source>
</evidence>
<feature type="non-terminal residue" evidence="2">
    <location>
        <position position="131"/>
    </location>
</feature>
<proteinExistence type="predicted"/>
<sequence length="131" mass="15029">MKGSNVLKKLWLPFSLLLTLPLAAESELENYLSREKNLIFDYQQEANRLQSAVLRKSWVSPIMLNYSETTSTMFLNGHETDRVFNVGIDQPIFKSGGIYYAVKFANAQEGATRTEIRLQRRQLITQAIETL</sequence>
<dbReference type="SUPFAM" id="SSF56954">
    <property type="entry name" value="Outer membrane efflux proteins (OEP)"/>
    <property type="match status" value="1"/>
</dbReference>
<protein>
    <recommendedName>
        <fullName evidence="3">Outer membrane efflux protein</fullName>
    </recommendedName>
</protein>
<keyword evidence="1" id="KW-0732">Signal</keyword>
<accession>A0A7V2WLR4</accession>
<dbReference type="EMBL" id="DRNO01000087">
    <property type="protein sequence ID" value="HFC03477.1"/>
    <property type="molecule type" value="Genomic_DNA"/>
</dbReference>
<feature type="chain" id="PRO_5031339257" description="Outer membrane efflux protein" evidence="1">
    <location>
        <begin position="25"/>
        <end position="131"/>
    </location>
</feature>
<name>A0A7V2WLR4_9BACT</name>
<dbReference type="GO" id="GO:0015562">
    <property type="term" value="F:efflux transmembrane transporter activity"/>
    <property type="evidence" value="ECO:0007669"/>
    <property type="project" value="InterPro"/>
</dbReference>
<gene>
    <name evidence="2" type="ORF">ENJ74_01265</name>
</gene>
<evidence type="ECO:0000256" key="1">
    <source>
        <dbReference type="SAM" id="SignalP"/>
    </source>
</evidence>
<evidence type="ECO:0008006" key="3">
    <source>
        <dbReference type="Google" id="ProtNLM"/>
    </source>
</evidence>
<reference evidence="2" key="1">
    <citation type="journal article" date="2020" name="mSystems">
        <title>Genome- and Community-Level Interaction Insights into Carbon Utilization and Element Cycling Functions of Hydrothermarchaeota in Hydrothermal Sediment.</title>
        <authorList>
            <person name="Zhou Z."/>
            <person name="Liu Y."/>
            <person name="Xu W."/>
            <person name="Pan J."/>
            <person name="Luo Z.H."/>
            <person name="Li M."/>
        </authorList>
    </citation>
    <scope>NUCLEOTIDE SEQUENCE [LARGE SCALE GENOMIC DNA]</scope>
    <source>
        <strain evidence="2">HyVt-513</strain>
    </source>
</reference>
<dbReference type="Proteomes" id="UP000885722">
    <property type="component" value="Unassembled WGS sequence"/>
</dbReference>